<sequence>MNRLTDPYVTPALDEILEAVLLAAGEPLSLERIEAVFDEGKPPSRAAIRESLNKLSERLLAGGALELMESASGYQVRIRQRYSPWVSRLWDERPQRYSRALLETLALIAYRQPVTRGDIEEVRGVAVSSSIMRTLIERGWIRAVGQRDVPGRPAVYATTRAFLDALGLKSLDALPPMHELKHFETFETALHTPPTEDTVAADQAPAAETESPAAESERPAAESERPAAESETPSGDEQTVSSAASAVPDAGEHAETASPGQSLSFAELDARLAERARQRQAVEPDSAADATDADTPEASDEQDP</sequence>
<feature type="compositionally biased region" description="Basic and acidic residues" evidence="5">
    <location>
        <begin position="268"/>
        <end position="282"/>
    </location>
</feature>
<feature type="compositionally biased region" description="Basic and acidic residues" evidence="5">
    <location>
        <begin position="215"/>
        <end position="228"/>
    </location>
</feature>
<keyword evidence="1" id="KW-0963">Cytoplasm</keyword>
<gene>
    <name evidence="6" type="primary">scpB</name>
    <name evidence="6" type="ORF">ABV408_17030</name>
</gene>
<evidence type="ECO:0000256" key="2">
    <source>
        <dbReference type="ARBA" id="ARBA00022618"/>
    </source>
</evidence>
<feature type="compositionally biased region" description="Polar residues" evidence="5">
    <location>
        <begin position="235"/>
        <end position="244"/>
    </location>
</feature>
<dbReference type="NCBIfam" id="TIGR00281">
    <property type="entry name" value="SMC-Scp complex subunit ScpB"/>
    <property type="match status" value="1"/>
</dbReference>
<evidence type="ECO:0000313" key="6">
    <source>
        <dbReference type="EMBL" id="XCJ79127.1"/>
    </source>
</evidence>
<dbReference type="Gene3D" id="1.10.10.10">
    <property type="entry name" value="Winged helix-like DNA-binding domain superfamily/Winged helix DNA-binding domain"/>
    <property type="match status" value="2"/>
</dbReference>
<feature type="compositionally biased region" description="Acidic residues" evidence="5">
    <location>
        <begin position="291"/>
        <end position="304"/>
    </location>
</feature>
<keyword evidence="2" id="KW-0132">Cell division</keyword>
<dbReference type="InterPro" id="IPR036390">
    <property type="entry name" value="WH_DNA-bd_sf"/>
</dbReference>
<evidence type="ECO:0000256" key="1">
    <source>
        <dbReference type="ARBA" id="ARBA00022490"/>
    </source>
</evidence>
<protein>
    <submittedName>
        <fullName evidence="6">SMC-Scp complex subunit ScpB</fullName>
    </submittedName>
</protein>
<feature type="region of interest" description="Disordered" evidence="5">
    <location>
        <begin position="191"/>
        <end position="304"/>
    </location>
</feature>
<dbReference type="InterPro" id="IPR036388">
    <property type="entry name" value="WH-like_DNA-bd_sf"/>
</dbReference>
<reference evidence="6" key="1">
    <citation type="submission" date="2024-06" db="EMBL/GenBank/DDBJ databases">
        <title>Complete genome of Salinicola endophyticus HNIBRBA4755.</title>
        <authorList>
            <person name="Shin S.Y."/>
            <person name="Kang H."/>
            <person name="Song J."/>
        </authorList>
    </citation>
    <scope>NUCLEOTIDE SEQUENCE</scope>
    <source>
        <strain evidence="6">HNIBRBA4755</strain>
    </source>
</reference>
<dbReference type="RefSeq" id="WP_353980079.1">
    <property type="nucleotide sequence ID" value="NZ_CP159578.1"/>
</dbReference>
<keyword evidence="4" id="KW-0131">Cell cycle</keyword>
<dbReference type="GO" id="GO:0051304">
    <property type="term" value="P:chromosome separation"/>
    <property type="evidence" value="ECO:0007669"/>
    <property type="project" value="InterPro"/>
</dbReference>
<dbReference type="PANTHER" id="PTHR34298:SF2">
    <property type="entry name" value="SEGREGATION AND CONDENSATION PROTEIN B"/>
    <property type="match status" value="1"/>
</dbReference>
<dbReference type="GO" id="GO:0051301">
    <property type="term" value="P:cell division"/>
    <property type="evidence" value="ECO:0007669"/>
    <property type="project" value="UniProtKB-KW"/>
</dbReference>
<keyword evidence="3" id="KW-0159">Chromosome partition</keyword>
<dbReference type="PANTHER" id="PTHR34298">
    <property type="entry name" value="SEGREGATION AND CONDENSATION PROTEIN B"/>
    <property type="match status" value="1"/>
</dbReference>
<name>A0AB74UDL9_9GAMM</name>
<dbReference type="EMBL" id="CP159578">
    <property type="protein sequence ID" value="XCJ79127.1"/>
    <property type="molecule type" value="Genomic_DNA"/>
</dbReference>
<dbReference type="InterPro" id="IPR005234">
    <property type="entry name" value="ScpB_csome_segregation"/>
</dbReference>
<proteinExistence type="predicted"/>
<evidence type="ECO:0000256" key="3">
    <source>
        <dbReference type="ARBA" id="ARBA00022829"/>
    </source>
</evidence>
<evidence type="ECO:0000256" key="4">
    <source>
        <dbReference type="ARBA" id="ARBA00023306"/>
    </source>
</evidence>
<evidence type="ECO:0000256" key="5">
    <source>
        <dbReference type="SAM" id="MobiDB-lite"/>
    </source>
</evidence>
<accession>A0AB74UDL9</accession>
<feature type="compositionally biased region" description="Low complexity" evidence="5">
    <location>
        <begin position="204"/>
        <end position="214"/>
    </location>
</feature>
<dbReference type="Pfam" id="PF04079">
    <property type="entry name" value="SMC_ScpB"/>
    <property type="match status" value="1"/>
</dbReference>
<organism evidence="6">
    <name type="scientific">Salinicola endophyticus</name>
    <dbReference type="NCBI Taxonomy" id="1949083"/>
    <lineage>
        <taxon>Bacteria</taxon>
        <taxon>Pseudomonadati</taxon>
        <taxon>Pseudomonadota</taxon>
        <taxon>Gammaproteobacteria</taxon>
        <taxon>Oceanospirillales</taxon>
        <taxon>Halomonadaceae</taxon>
        <taxon>Salinicola</taxon>
    </lineage>
</organism>
<dbReference type="AlphaFoldDB" id="A0AB74UDL9"/>
<dbReference type="SUPFAM" id="SSF46785">
    <property type="entry name" value="Winged helix' DNA-binding domain"/>
    <property type="match status" value="2"/>
</dbReference>